<gene>
    <name evidence="1" type="ORF">EVAR_69939_1</name>
</gene>
<proteinExistence type="predicted"/>
<dbReference type="EMBL" id="BGZK01004334">
    <property type="protein sequence ID" value="GBP08382.1"/>
    <property type="molecule type" value="Genomic_DNA"/>
</dbReference>
<reference evidence="1 2" key="1">
    <citation type="journal article" date="2019" name="Commun. Biol.">
        <title>The bagworm genome reveals a unique fibroin gene that provides high tensile strength.</title>
        <authorList>
            <person name="Kono N."/>
            <person name="Nakamura H."/>
            <person name="Ohtoshi R."/>
            <person name="Tomita M."/>
            <person name="Numata K."/>
            <person name="Arakawa K."/>
        </authorList>
    </citation>
    <scope>NUCLEOTIDE SEQUENCE [LARGE SCALE GENOMIC DNA]</scope>
</reference>
<evidence type="ECO:0000313" key="1">
    <source>
        <dbReference type="EMBL" id="GBP08382.1"/>
    </source>
</evidence>
<protein>
    <submittedName>
        <fullName evidence="1">Uncharacterized protein</fullName>
    </submittedName>
</protein>
<sequence length="137" mass="14957">MGPIIAASENHIANKTKCIPGNYSIAYTQALLPQSCFNFRYGYSPHSDLGRVVQAVIREFERFPPTVIKANSPINIATANSSAMPMQSTMLNPTHHHQHQFQAHNNYSYPLNVAKSFDSGTSSGATNSASSSRKLTT</sequence>
<comment type="caution">
    <text evidence="1">The sequence shown here is derived from an EMBL/GenBank/DDBJ whole genome shotgun (WGS) entry which is preliminary data.</text>
</comment>
<organism evidence="1 2">
    <name type="scientific">Eumeta variegata</name>
    <name type="common">Bagworm moth</name>
    <name type="synonym">Eumeta japonica</name>
    <dbReference type="NCBI Taxonomy" id="151549"/>
    <lineage>
        <taxon>Eukaryota</taxon>
        <taxon>Metazoa</taxon>
        <taxon>Ecdysozoa</taxon>
        <taxon>Arthropoda</taxon>
        <taxon>Hexapoda</taxon>
        <taxon>Insecta</taxon>
        <taxon>Pterygota</taxon>
        <taxon>Neoptera</taxon>
        <taxon>Endopterygota</taxon>
        <taxon>Lepidoptera</taxon>
        <taxon>Glossata</taxon>
        <taxon>Ditrysia</taxon>
        <taxon>Tineoidea</taxon>
        <taxon>Psychidae</taxon>
        <taxon>Oiketicinae</taxon>
        <taxon>Eumeta</taxon>
    </lineage>
</organism>
<dbReference type="AlphaFoldDB" id="A0A4C1T1T6"/>
<dbReference type="OrthoDB" id="10260857at2759"/>
<keyword evidence="2" id="KW-1185">Reference proteome</keyword>
<evidence type="ECO:0000313" key="2">
    <source>
        <dbReference type="Proteomes" id="UP000299102"/>
    </source>
</evidence>
<accession>A0A4C1T1T6</accession>
<name>A0A4C1T1T6_EUMVA</name>
<dbReference type="Proteomes" id="UP000299102">
    <property type="component" value="Unassembled WGS sequence"/>
</dbReference>